<dbReference type="OMA" id="HRESHTQ"/>
<feature type="compositionally biased region" description="Basic and acidic residues" evidence="1">
    <location>
        <begin position="353"/>
        <end position="366"/>
    </location>
</feature>
<feature type="region of interest" description="Disordered" evidence="1">
    <location>
        <begin position="204"/>
        <end position="227"/>
    </location>
</feature>
<organism evidence="2 3">
    <name type="scientific">Phaeosphaeria nodorum (strain SN15 / ATCC MYA-4574 / FGSC 10173)</name>
    <name type="common">Glume blotch fungus</name>
    <name type="synonym">Parastagonospora nodorum</name>
    <dbReference type="NCBI Taxonomy" id="321614"/>
    <lineage>
        <taxon>Eukaryota</taxon>
        <taxon>Fungi</taxon>
        <taxon>Dikarya</taxon>
        <taxon>Ascomycota</taxon>
        <taxon>Pezizomycotina</taxon>
        <taxon>Dothideomycetes</taxon>
        <taxon>Pleosporomycetidae</taxon>
        <taxon>Pleosporales</taxon>
        <taxon>Pleosporineae</taxon>
        <taxon>Phaeosphaeriaceae</taxon>
        <taxon>Parastagonospora</taxon>
    </lineage>
</organism>
<dbReference type="Proteomes" id="UP000663193">
    <property type="component" value="Chromosome 11"/>
</dbReference>
<keyword evidence="3" id="KW-1185">Reference proteome</keyword>
<evidence type="ECO:0000256" key="1">
    <source>
        <dbReference type="SAM" id="MobiDB-lite"/>
    </source>
</evidence>
<evidence type="ECO:0000313" key="2">
    <source>
        <dbReference type="EMBL" id="QRD01059.1"/>
    </source>
</evidence>
<feature type="region of interest" description="Disordered" evidence="1">
    <location>
        <begin position="242"/>
        <end position="268"/>
    </location>
</feature>
<protein>
    <submittedName>
        <fullName evidence="2">Uncharacterized protein</fullName>
    </submittedName>
</protein>
<sequence>MSTPQSRLQTPAGAPRAPKDNRSFTNLRMELGHNGELLKYLPYNRTTFQAQSELPGAAPERILYGDMMEEKDQLWIYWTLLGGANYTNKGPHGSAKMITFQTLKGAQNGDAPIRPQNVQKIALASAPFKLAGDAFQIMAIAAYFFVRRGVDEKLKTPISLKNYKLELVRACKIYKAVYEQAQAAKNPAQSQAVATAGTVGKAASREVSHVASPSRRSAEFRREPSVFRAPSSVTRSSELLDELYDSRPPSHSGSIGQTRKRARSPAAYPSYQQSLARYPSTPTPDYIYQADSDSLEYPEREVMVDKYVALQAQEEDLDRRINDAEGERSEIAAQIVGFQARLRQAENNKAALMEEKDDIKTEKKDVQSSLNGDEQLEFGFEAGRRMESKRLKRG</sequence>
<feature type="compositionally biased region" description="Basic and acidic residues" evidence="1">
    <location>
        <begin position="216"/>
        <end position="225"/>
    </location>
</feature>
<proteinExistence type="predicted"/>
<dbReference type="VEuPathDB" id="FungiDB:JI435_309280"/>
<evidence type="ECO:0000313" key="3">
    <source>
        <dbReference type="Proteomes" id="UP000663193"/>
    </source>
</evidence>
<dbReference type="AlphaFoldDB" id="A0A7U2FB89"/>
<dbReference type="EMBL" id="CP069033">
    <property type="protein sequence ID" value="QRD01059.1"/>
    <property type="molecule type" value="Genomic_DNA"/>
</dbReference>
<name>A0A7U2FB89_PHANO</name>
<feature type="region of interest" description="Disordered" evidence="1">
    <location>
        <begin position="353"/>
        <end position="381"/>
    </location>
</feature>
<accession>A0A7U2FB89</accession>
<dbReference type="OrthoDB" id="3681964at2759"/>
<gene>
    <name evidence="2" type="ORF">JI435_309280</name>
</gene>
<feature type="region of interest" description="Disordered" evidence="1">
    <location>
        <begin position="1"/>
        <end position="22"/>
    </location>
</feature>
<reference evidence="3" key="1">
    <citation type="journal article" date="2021" name="BMC Genomics">
        <title>Chromosome-level genome assembly and manually-curated proteome of model necrotroph Parastagonospora nodorum Sn15 reveals a genome-wide trove of candidate effector homologs, and redundancy of virulence-related functions within an accessory chromosome.</title>
        <authorList>
            <person name="Bertazzoni S."/>
            <person name="Jones D.A.B."/>
            <person name="Phan H.T."/>
            <person name="Tan K.-C."/>
            <person name="Hane J.K."/>
        </authorList>
    </citation>
    <scope>NUCLEOTIDE SEQUENCE [LARGE SCALE GENOMIC DNA]</scope>
    <source>
        <strain evidence="3">SN15 / ATCC MYA-4574 / FGSC 10173)</strain>
    </source>
</reference>